<name>A0A0G4I9M6_9ALVE</name>
<dbReference type="VEuPathDB" id="CryptoDB:Cvel_12295"/>
<dbReference type="EMBL" id="CDMZ01005730">
    <property type="protein sequence ID" value="CEM53830.1"/>
    <property type="molecule type" value="Genomic_DNA"/>
</dbReference>
<sequence length="515" mass="58485">MYAHGSIGVSNHQTTIAEGYNQHWTSETAVDELVQNWIDEVEKKAQSVSTYHDWKSHLRLKRDDRFNIFSAVYMFDAPTRLGGAPRQEVLGSLYFDSGRKILQLINLGATIPKEAFLLGVSGGDKKKGNTRGKFGDGLPSSTCVLTRGGFDLFLETGGRMLNRFRFEQHADFNKTVLTFSSTNLENFFRDPYRHPSLPHESGRLLCQTVGVKMCGVEFNVNGRRDVVVRLQMPSTGVGGFCRERSVPDSFFQQDRYLFLKQNDEAFIAHRVKAEAWGEVFWSDDLKGRVYVKDMLCQERAEEKTAGAPHFGYNLTNFSHVSRDRQNTIPHSELQRHVMFIWDRVCKDSESSSSRSDRDREAVSQLFSVLKESDASLEAGLFSAPNPQAIPLPSTLNALAREFQQRHPLQTSFPIRKGDERAREIVEERLKLSAVEVRESLLRCLLASRQILVTQPGDGTSSGWRGLNRHLERRGLWRDGCSECLQTASERLLRQSCVTGRQDLTLSFAARAPWRR</sequence>
<dbReference type="AlphaFoldDB" id="A0A0G4I9M6"/>
<reference evidence="1" key="1">
    <citation type="submission" date="2014-11" db="EMBL/GenBank/DDBJ databases">
        <authorList>
            <person name="Otto D Thomas"/>
            <person name="Naeem Raeece"/>
        </authorList>
    </citation>
    <scope>NUCLEOTIDE SEQUENCE</scope>
</reference>
<evidence type="ECO:0000313" key="1">
    <source>
        <dbReference type="EMBL" id="CEM53830.1"/>
    </source>
</evidence>
<organism evidence="1">
    <name type="scientific">Chromera velia CCMP2878</name>
    <dbReference type="NCBI Taxonomy" id="1169474"/>
    <lineage>
        <taxon>Eukaryota</taxon>
        <taxon>Sar</taxon>
        <taxon>Alveolata</taxon>
        <taxon>Colpodellida</taxon>
        <taxon>Chromeraceae</taxon>
        <taxon>Chromera</taxon>
    </lineage>
</organism>
<proteinExistence type="predicted"/>
<accession>A0A0G4I9M6</accession>
<gene>
    <name evidence="1" type="ORF">Cvel_12295</name>
</gene>
<protein>
    <submittedName>
        <fullName evidence="1">Uncharacterized protein</fullName>
    </submittedName>
</protein>